<dbReference type="EMBL" id="QVLU01000018">
    <property type="protein sequence ID" value="RGE69111.1"/>
    <property type="molecule type" value="Genomic_DNA"/>
</dbReference>
<reference evidence="2 5" key="1">
    <citation type="submission" date="2018-08" db="EMBL/GenBank/DDBJ databases">
        <title>A genome reference for cultivated species of the human gut microbiota.</title>
        <authorList>
            <person name="Zou Y."/>
            <person name="Xue W."/>
            <person name="Luo G."/>
        </authorList>
    </citation>
    <scope>NUCLEOTIDE SEQUENCE [LARGE SCALE GENOMIC DNA]</scope>
    <source>
        <strain evidence="3 5">AF26-4BH</strain>
        <strain evidence="2">TF05-5AC</strain>
    </source>
</reference>
<feature type="signal peptide" evidence="1">
    <location>
        <begin position="1"/>
        <end position="25"/>
    </location>
</feature>
<sequence>MKFKKMKGIVLGIVLFTMSSLTVTAAPMVQAPFTAAQLVDQSKAALAGVSSYHVESVESIEMTYSLTPQVNFFHSITTQLTANPSCIYYQAVESTTTGGNTEAASLERYTAFEGNVMKEYTSKNNLQWTLKSRRAKQGVTGFSMQDSFTLLKSSPGLTGIPVYTDGTIYQYTLSSDDVAQIYTFDAASMLLISIHGVIPGKNDGIQNITNRLDYVITYNMYDAFGVPAEIAGAAIPIS</sequence>
<comment type="caution">
    <text evidence="2">The sequence shown here is derived from an EMBL/GenBank/DDBJ whole genome shotgun (WGS) entry which is preliminary data.</text>
</comment>
<dbReference type="OrthoDB" id="9926889at2"/>
<evidence type="ECO:0000313" key="5">
    <source>
        <dbReference type="Proteomes" id="UP000261166"/>
    </source>
</evidence>
<name>A0A3E3HUL0_9FIRM</name>
<feature type="chain" id="PRO_5036080106" evidence="1">
    <location>
        <begin position="26"/>
        <end position="238"/>
    </location>
</feature>
<dbReference type="GeneID" id="97990797"/>
<accession>A0A3E3HUL0</accession>
<dbReference type="AlphaFoldDB" id="A0A3E3HUL0"/>
<protein>
    <submittedName>
        <fullName evidence="2">Uncharacterized protein</fullName>
    </submittedName>
</protein>
<evidence type="ECO:0000313" key="3">
    <source>
        <dbReference type="EMBL" id="RGE69111.1"/>
    </source>
</evidence>
<keyword evidence="1" id="KW-0732">Signal</keyword>
<proteinExistence type="predicted"/>
<dbReference type="EMBL" id="QVLV01000046">
    <property type="protein sequence ID" value="RGE55516.1"/>
    <property type="molecule type" value="Genomic_DNA"/>
</dbReference>
<keyword evidence="4" id="KW-1185">Reference proteome</keyword>
<dbReference type="Proteomes" id="UP000260812">
    <property type="component" value="Unassembled WGS sequence"/>
</dbReference>
<organism evidence="2 4">
    <name type="scientific">Eisenbergiella massiliensis</name>
    <dbReference type="NCBI Taxonomy" id="1720294"/>
    <lineage>
        <taxon>Bacteria</taxon>
        <taxon>Bacillati</taxon>
        <taxon>Bacillota</taxon>
        <taxon>Clostridia</taxon>
        <taxon>Lachnospirales</taxon>
        <taxon>Lachnospiraceae</taxon>
        <taxon>Eisenbergiella</taxon>
    </lineage>
</organism>
<gene>
    <name evidence="3" type="ORF">DWY69_18675</name>
    <name evidence="2" type="ORF">DXC51_29085</name>
</gene>
<evidence type="ECO:0000256" key="1">
    <source>
        <dbReference type="SAM" id="SignalP"/>
    </source>
</evidence>
<dbReference type="RefSeq" id="WP_117531209.1">
    <property type="nucleotide sequence ID" value="NZ_JBKUNB010000033.1"/>
</dbReference>
<evidence type="ECO:0000313" key="4">
    <source>
        <dbReference type="Proteomes" id="UP000260812"/>
    </source>
</evidence>
<evidence type="ECO:0000313" key="2">
    <source>
        <dbReference type="EMBL" id="RGE55516.1"/>
    </source>
</evidence>
<dbReference type="Proteomes" id="UP000261166">
    <property type="component" value="Unassembled WGS sequence"/>
</dbReference>